<name>A0A1A7WND1_9TELE</name>
<feature type="signal peptide" evidence="2">
    <location>
        <begin position="1"/>
        <end position="22"/>
    </location>
</feature>
<sequence length="112" mass="12375">MSMRGGTVAGCMVLVCTLVVLAERTQGHITFFSPKEILLMKEREGKKDMGPRSEDGPIEDVTVRQAPQMERNPNPGNAVELDVRLSPKQLGRVAPVLEEMIHDIVEGHQKAK</sequence>
<accession>A0A1A7WND1</accession>
<feature type="compositionally biased region" description="Basic and acidic residues" evidence="1">
    <location>
        <begin position="44"/>
        <end position="55"/>
    </location>
</feature>
<evidence type="ECO:0000313" key="3">
    <source>
        <dbReference type="EMBL" id="SBP07268.1"/>
    </source>
</evidence>
<proteinExistence type="predicted"/>
<organism evidence="3">
    <name type="scientific">Iconisemion striatum</name>
    <dbReference type="NCBI Taxonomy" id="60296"/>
    <lineage>
        <taxon>Eukaryota</taxon>
        <taxon>Metazoa</taxon>
        <taxon>Chordata</taxon>
        <taxon>Craniata</taxon>
        <taxon>Vertebrata</taxon>
        <taxon>Euteleostomi</taxon>
        <taxon>Actinopterygii</taxon>
        <taxon>Neopterygii</taxon>
        <taxon>Teleostei</taxon>
        <taxon>Neoteleostei</taxon>
        <taxon>Acanthomorphata</taxon>
        <taxon>Ovalentaria</taxon>
        <taxon>Atherinomorphae</taxon>
        <taxon>Cyprinodontiformes</taxon>
        <taxon>Nothobranchiidae</taxon>
        <taxon>Iconisemion</taxon>
    </lineage>
</organism>
<feature type="region of interest" description="Disordered" evidence="1">
    <location>
        <begin position="44"/>
        <end position="79"/>
    </location>
</feature>
<evidence type="ECO:0000256" key="2">
    <source>
        <dbReference type="SAM" id="SignalP"/>
    </source>
</evidence>
<dbReference type="EMBL" id="HADW01005868">
    <property type="protein sequence ID" value="SBP07268.1"/>
    <property type="molecule type" value="Transcribed_RNA"/>
</dbReference>
<keyword evidence="2" id="KW-0732">Signal</keyword>
<protein>
    <submittedName>
        <fullName evidence="3">Si:ch211-260m19.8</fullName>
    </submittedName>
</protein>
<feature type="chain" id="PRO_5008362454" evidence="2">
    <location>
        <begin position="23"/>
        <end position="112"/>
    </location>
</feature>
<dbReference type="AlphaFoldDB" id="A0A1A7WND1"/>
<reference evidence="3" key="2">
    <citation type="submission" date="2016-06" db="EMBL/GenBank/DDBJ databases">
        <title>The genome of a short-lived fish provides insights into sex chromosome evolution and the genetic control of aging.</title>
        <authorList>
            <person name="Reichwald K."/>
            <person name="Felder M."/>
            <person name="Petzold A."/>
            <person name="Koch P."/>
            <person name="Groth M."/>
            <person name="Platzer M."/>
        </authorList>
    </citation>
    <scope>NUCLEOTIDE SEQUENCE</scope>
    <source>
        <tissue evidence="3">Brain</tissue>
    </source>
</reference>
<gene>
    <name evidence="3" type="primary">SI:CH211-260M19.8</name>
</gene>
<reference evidence="3" key="1">
    <citation type="submission" date="2016-05" db="EMBL/GenBank/DDBJ databases">
        <authorList>
            <person name="Lavstsen T."/>
            <person name="Jespersen J.S."/>
        </authorList>
    </citation>
    <scope>NUCLEOTIDE SEQUENCE</scope>
    <source>
        <tissue evidence="3">Brain</tissue>
    </source>
</reference>
<evidence type="ECO:0000256" key="1">
    <source>
        <dbReference type="SAM" id="MobiDB-lite"/>
    </source>
</evidence>